<dbReference type="Proteomes" id="UP000582659">
    <property type="component" value="Unassembled WGS sequence"/>
</dbReference>
<keyword evidence="3" id="KW-1185">Reference proteome</keyword>
<evidence type="ECO:0000313" key="2">
    <source>
        <dbReference type="EMBL" id="CAD5232885.1"/>
    </source>
</evidence>
<sequence>MRSFVFVVCFLGFTNVYVRSDQDIEAQFHAMVAHLPYHRLMDVNETWCLDIAGRPIPRENGSVYCYTGALIVLSDDASEATVFQLDNETLPDKVKQAIPDEAFATGLGESIKYLKSVSSNSTTLLSESLYQNKVYALLSLEPPLDRQRFRGMVKRREYNYELVKAENISLYARMAVEGVANIHIVESNSSDHPIFHAVSERVLRRDFGGKTTSIRFIEEKHSEMEAMNRNFGKECFVEGCWIKGREKCCLMENNPLKVFRRSVVQIVANNDTCFDYNTALLNETIPPPNGTDHCVFRYNPVLEFSPMEARNVRKGECKSATIRQAEVFGIKTYGREITCNFDLTKPIEENRKKLLSQQRICMNSTEKKGNAIACEYLIERSTASGSTKLTVLEGKNIWAVIQDDFREVIVPNRCFFLREDQKNVHLLKCTCIGTQEDCYTNPTELLKEEILEGAEKENEKNLLTSTAIIHSSCFPGRKIDRKKVVDMYASAYCYFVQDADTMEMVEEDVFTTNNYDSETNPQLSASKITPVHLAFVCNPDNWSMEEWHEGCKCVTDPLPTVRLG</sequence>
<dbReference type="Proteomes" id="UP000659654">
    <property type="component" value="Unassembled WGS sequence"/>
</dbReference>
<evidence type="ECO:0000256" key="1">
    <source>
        <dbReference type="SAM" id="SignalP"/>
    </source>
</evidence>
<protein>
    <submittedName>
        <fullName evidence="2">(pine wood nematode) hypothetical protein</fullName>
    </submittedName>
</protein>
<name>A0A7I8X847_BURXY</name>
<accession>A0A7I8X847</accession>
<dbReference type="EMBL" id="CAJFCV020000005">
    <property type="protein sequence ID" value="CAG9126000.1"/>
    <property type="molecule type" value="Genomic_DNA"/>
</dbReference>
<organism evidence="2 3">
    <name type="scientific">Bursaphelenchus xylophilus</name>
    <name type="common">Pinewood nematode worm</name>
    <name type="synonym">Aphelenchoides xylophilus</name>
    <dbReference type="NCBI Taxonomy" id="6326"/>
    <lineage>
        <taxon>Eukaryota</taxon>
        <taxon>Metazoa</taxon>
        <taxon>Ecdysozoa</taxon>
        <taxon>Nematoda</taxon>
        <taxon>Chromadorea</taxon>
        <taxon>Rhabditida</taxon>
        <taxon>Tylenchina</taxon>
        <taxon>Tylenchomorpha</taxon>
        <taxon>Aphelenchoidea</taxon>
        <taxon>Aphelenchoididae</taxon>
        <taxon>Bursaphelenchus</taxon>
    </lineage>
</organism>
<dbReference type="EMBL" id="CAJFDI010000005">
    <property type="protein sequence ID" value="CAD5232885.1"/>
    <property type="molecule type" value="Genomic_DNA"/>
</dbReference>
<feature type="chain" id="PRO_5035384989" evidence="1">
    <location>
        <begin position="21"/>
        <end position="564"/>
    </location>
</feature>
<dbReference type="AlphaFoldDB" id="A0A7I8X847"/>
<gene>
    <name evidence="2" type="ORF">BXYJ_LOCUS12976</name>
</gene>
<comment type="caution">
    <text evidence="2">The sequence shown here is derived from an EMBL/GenBank/DDBJ whole genome shotgun (WGS) entry which is preliminary data.</text>
</comment>
<feature type="signal peptide" evidence="1">
    <location>
        <begin position="1"/>
        <end position="20"/>
    </location>
</feature>
<reference evidence="2" key="1">
    <citation type="submission" date="2020-09" db="EMBL/GenBank/DDBJ databases">
        <authorList>
            <person name="Kikuchi T."/>
        </authorList>
    </citation>
    <scope>NUCLEOTIDE SEQUENCE</scope>
    <source>
        <strain evidence="2">Ka4C1</strain>
    </source>
</reference>
<proteinExistence type="predicted"/>
<evidence type="ECO:0000313" key="3">
    <source>
        <dbReference type="Proteomes" id="UP000659654"/>
    </source>
</evidence>
<keyword evidence="1" id="KW-0732">Signal</keyword>